<keyword evidence="2" id="KW-1185">Reference proteome</keyword>
<organism evidence="1 2">
    <name type="scientific">Meloidogyne enterolobii</name>
    <name type="common">Root-knot nematode worm</name>
    <name type="synonym">Meloidogyne mayaguensis</name>
    <dbReference type="NCBI Taxonomy" id="390850"/>
    <lineage>
        <taxon>Eukaryota</taxon>
        <taxon>Metazoa</taxon>
        <taxon>Ecdysozoa</taxon>
        <taxon>Nematoda</taxon>
        <taxon>Chromadorea</taxon>
        <taxon>Rhabditida</taxon>
        <taxon>Tylenchina</taxon>
        <taxon>Tylenchomorpha</taxon>
        <taxon>Tylenchoidea</taxon>
        <taxon>Meloidogynidae</taxon>
        <taxon>Meloidogyninae</taxon>
        <taxon>Meloidogyne</taxon>
    </lineage>
</organism>
<accession>A0ACB0Z2T7</accession>
<comment type="caution">
    <text evidence="1">The sequence shown here is derived from an EMBL/GenBank/DDBJ whole genome shotgun (WGS) entry which is preliminary data.</text>
</comment>
<evidence type="ECO:0000313" key="1">
    <source>
        <dbReference type="EMBL" id="CAK5073153.1"/>
    </source>
</evidence>
<dbReference type="Proteomes" id="UP001497535">
    <property type="component" value="Unassembled WGS sequence"/>
</dbReference>
<reference evidence="1" key="1">
    <citation type="submission" date="2023-11" db="EMBL/GenBank/DDBJ databases">
        <authorList>
            <person name="Poullet M."/>
        </authorList>
    </citation>
    <scope>NUCLEOTIDE SEQUENCE</scope>
    <source>
        <strain evidence="1">E1834</strain>
    </source>
</reference>
<dbReference type="EMBL" id="CAVMJV010000023">
    <property type="protein sequence ID" value="CAK5073153.1"/>
    <property type="molecule type" value="Genomic_DNA"/>
</dbReference>
<proteinExistence type="predicted"/>
<protein>
    <submittedName>
        <fullName evidence="1">Uncharacterized protein</fullName>
    </submittedName>
</protein>
<evidence type="ECO:0000313" key="2">
    <source>
        <dbReference type="Proteomes" id="UP001497535"/>
    </source>
</evidence>
<sequence>MESEVPVVSTTSSGNLMDSKIEVENADANNLVDEGDNNANSNKQMTHDDISNKTEASEENDGVQLIEGLTKPSSALEKVDFVRDSRNRVKLYVLCDQRAWDDRGTGHVACLPSPESNNTWCIVVRLESNERNVLESKILQETTYQKQQGTLIVWSETESVDLALSFQEKAGCTELWEKICKIQGRDPDAETELEDNECDDQDVPSDSSTSVVSNATGVPPCNLQNLGELEQALSNSMFANSQREKMANAILQNSYIPKLCEMFSISEDLENKEALQQMASIAKNLFLLNNNAVLNELVEDKYFKFVDFSFNKFRFNFLLFSNNKLNIYRNIVGMLEYDVSSSEPKMHRNFLWERSRFREVLPISSEELKSKIHQTFRLQYVQDVCLPAPSIFEENLLTVLSSHLFFMRAEIVNSLLNDKNLMQKLFEGLRNPDITPDTQRDLTNFLKEFCSFAHSLQPTGPQGREQFFKTLMANNVLEIIDPCISSPLASTRTATVELLSIIVDFNAQIFRDFLVRQFRIVPESKNSSLLINKLINHMLSDKDPEFTSAHQIANAIRILLDPESIVSKGEKGEFLQMFYKRAMNTLCAPIHENAKNGHPISDSYYMANKLTLVIDLLCFFVEHHSYNMRTYAIQRGMLLSILVYLKSKHHFLAHCALRLLRRIIGLKDDIYFCHICDKSILDPVVECFEANGSRYNLLNSSLIELFEYIRTEEIRPLMQYVVQKHWETTFSKVEYVRTFSVMKTRCAQFADTFSFERDSASKENTGLAMTPPPNSQWRKEREHDDEELFFSKEEEDEMPAPQLRKSGMEPMFPSLANRKRKALDDEDSISSVFGGNITPPAGSNVRISKIMIRMNTKEITPTPRQSVVVQQQLPQQQAVDSTVEPDTDLPPFDEPKPHQQQSTAISTTTSPTTDSCSTDSTTTTTSSSSPPSSTTLKRPLVDYDLSDDDDDDGEGNGKESKLSKSLSRSQTKIVVGEEKQPNKILKLSTDETPDSSRDASSPPPDPEQKGSDRMGGGGRGGGNGQQQDISTSS</sequence>
<name>A0ACB0Z2T7_MELEN</name>
<gene>
    <name evidence="1" type="ORF">MENTE1834_LOCUS19793</name>
</gene>